<dbReference type="OrthoDB" id="2400069at2759"/>
<evidence type="ECO:0000313" key="2">
    <source>
        <dbReference type="Proteomes" id="UP000245383"/>
    </source>
</evidence>
<protein>
    <recommendedName>
        <fullName evidence="3">Tyr recombinase domain-containing protein</fullName>
    </recommendedName>
</protein>
<keyword evidence="2" id="KW-1185">Reference proteome</keyword>
<evidence type="ECO:0008006" key="3">
    <source>
        <dbReference type="Google" id="ProtNLM"/>
    </source>
</evidence>
<dbReference type="EMBL" id="MBFR01000382">
    <property type="protein sequence ID" value="PVU88487.1"/>
    <property type="molecule type" value="Genomic_DNA"/>
</dbReference>
<proteinExistence type="predicted"/>
<name>A0A2T9Y850_9FUNG</name>
<gene>
    <name evidence="1" type="ORF">BB561_005822</name>
</gene>
<dbReference type="STRING" id="133385.A0A2T9Y850"/>
<accession>A0A2T9Y850</accession>
<sequence length="199" mass="21796">MFIESVKRMKMRIVPNIHIDISPIIQLFRDWGANSTLDNKRLTKKTCWLLSVNGFLRPSDICFIDLNNLKIINGALRLYLVAPKKGGSQSITKTCTIGPIDNSLICLVEAFKAYITEIALLSSNSAHPSQTELSINYLVSSIKKNSKKIGAQRICKHINSIPALIPGLADTIQPKGRAIGSTLAAQSDVPLNKIVTLGN</sequence>
<evidence type="ECO:0000313" key="1">
    <source>
        <dbReference type="EMBL" id="PVU88487.1"/>
    </source>
</evidence>
<comment type="caution">
    <text evidence="1">The sequence shown here is derived from an EMBL/GenBank/DDBJ whole genome shotgun (WGS) entry which is preliminary data.</text>
</comment>
<dbReference type="Proteomes" id="UP000245383">
    <property type="component" value="Unassembled WGS sequence"/>
</dbReference>
<reference evidence="1 2" key="1">
    <citation type="journal article" date="2018" name="MBio">
        <title>Comparative Genomics Reveals the Core Gene Toolbox for the Fungus-Insect Symbiosis.</title>
        <authorList>
            <person name="Wang Y."/>
            <person name="Stata M."/>
            <person name="Wang W."/>
            <person name="Stajich J.E."/>
            <person name="White M.M."/>
            <person name="Moncalvo J.M."/>
        </authorList>
    </citation>
    <scope>NUCLEOTIDE SEQUENCE [LARGE SCALE GENOMIC DNA]</scope>
    <source>
        <strain evidence="1 2">SWE-8-4</strain>
    </source>
</reference>
<dbReference type="AlphaFoldDB" id="A0A2T9Y850"/>
<organism evidence="1 2">
    <name type="scientific">Smittium simulii</name>
    <dbReference type="NCBI Taxonomy" id="133385"/>
    <lineage>
        <taxon>Eukaryota</taxon>
        <taxon>Fungi</taxon>
        <taxon>Fungi incertae sedis</taxon>
        <taxon>Zoopagomycota</taxon>
        <taxon>Kickxellomycotina</taxon>
        <taxon>Harpellomycetes</taxon>
        <taxon>Harpellales</taxon>
        <taxon>Legeriomycetaceae</taxon>
        <taxon>Smittium</taxon>
    </lineage>
</organism>